<gene>
    <name evidence="2" type="ORF">DCAR_010266</name>
    <name evidence="3" type="ORF">DCAR_0311685</name>
</gene>
<dbReference type="EMBL" id="LNRQ01000003">
    <property type="protein sequence ID" value="KZN01523.1"/>
    <property type="molecule type" value="Genomic_DNA"/>
</dbReference>
<evidence type="ECO:0000313" key="4">
    <source>
        <dbReference type="Proteomes" id="UP000077755"/>
    </source>
</evidence>
<dbReference type="PANTHER" id="PTHR34835">
    <property type="entry name" value="OS07G0283600 PROTEIN-RELATED"/>
    <property type="match status" value="1"/>
</dbReference>
<keyword evidence="4" id="KW-1185">Reference proteome</keyword>
<dbReference type="PANTHER" id="PTHR34835:SF90">
    <property type="entry name" value="AMINOTRANSFERASE-LIKE PLANT MOBILE DOMAIN-CONTAINING PROTEIN"/>
    <property type="match status" value="1"/>
</dbReference>
<reference evidence="3" key="2">
    <citation type="submission" date="2022-03" db="EMBL/GenBank/DDBJ databases">
        <title>Draft title - Genomic analysis of global carrot germplasm unveils the trajectory of domestication and the origin of high carotenoid orange carrot.</title>
        <authorList>
            <person name="Iorizzo M."/>
            <person name="Ellison S."/>
            <person name="Senalik D."/>
            <person name="Macko-Podgorni A."/>
            <person name="Grzebelus D."/>
            <person name="Bostan H."/>
            <person name="Rolling W."/>
            <person name="Curaba J."/>
            <person name="Simon P."/>
        </authorList>
    </citation>
    <scope>NUCLEOTIDE SEQUENCE</scope>
    <source>
        <tissue evidence="3">Leaf</tissue>
    </source>
</reference>
<feature type="region of interest" description="Disordered" evidence="1">
    <location>
        <begin position="345"/>
        <end position="377"/>
    </location>
</feature>
<evidence type="ECO:0000313" key="2">
    <source>
        <dbReference type="EMBL" id="KZN01523.1"/>
    </source>
</evidence>
<dbReference type="EMBL" id="CP093345">
    <property type="protein sequence ID" value="WOG92419.1"/>
    <property type="molecule type" value="Genomic_DNA"/>
</dbReference>
<dbReference type="Gramene" id="KZN01523">
    <property type="protein sequence ID" value="KZN01523"/>
    <property type="gene ID" value="DCAR_010266"/>
</dbReference>
<organism evidence="2">
    <name type="scientific">Daucus carota subsp. sativus</name>
    <name type="common">Carrot</name>
    <dbReference type="NCBI Taxonomy" id="79200"/>
    <lineage>
        <taxon>Eukaryota</taxon>
        <taxon>Viridiplantae</taxon>
        <taxon>Streptophyta</taxon>
        <taxon>Embryophyta</taxon>
        <taxon>Tracheophyta</taxon>
        <taxon>Spermatophyta</taxon>
        <taxon>Magnoliopsida</taxon>
        <taxon>eudicotyledons</taxon>
        <taxon>Gunneridae</taxon>
        <taxon>Pentapetalae</taxon>
        <taxon>asterids</taxon>
        <taxon>campanulids</taxon>
        <taxon>Apiales</taxon>
        <taxon>Apiaceae</taxon>
        <taxon>Apioideae</taxon>
        <taxon>Scandiceae</taxon>
        <taxon>Daucinae</taxon>
        <taxon>Daucus</taxon>
        <taxon>Daucus sect. Daucus</taxon>
    </lineage>
</organism>
<dbReference type="AlphaFoldDB" id="A0A162AIE7"/>
<evidence type="ECO:0008006" key="5">
    <source>
        <dbReference type="Google" id="ProtNLM"/>
    </source>
</evidence>
<accession>A0A162AIE7</accession>
<evidence type="ECO:0000256" key="1">
    <source>
        <dbReference type="SAM" id="MobiDB-lite"/>
    </source>
</evidence>
<proteinExistence type="predicted"/>
<evidence type="ECO:0000313" key="3">
    <source>
        <dbReference type="EMBL" id="WOG92419.1"/>
    </source>
</evidence>
<dbReference type="Proteomes" id="UP000077755">
    <property type="component" value="Chromosome 3"/>
</dbReference>
<reference evidence="2" key="1">
    <citation type="journal article" date="2016" name="Nat. Genet.">
        <title>A high-quality carrot genome assembly provides new insights into carotenoid accumulation and asterid genome evolution.</title>
        <authorList>
            <person name="Iorizzo M."/>
            <person name="Ellison S."/>
            <person name="Senalik D."/>
            <person name="Zeng P."/>
            <person name="Satapoomin P."/>
            <person name="Huang J."/>
            <person name="Bowman M."/>
            <person name="Iovene M."/>
            <person name="Sanseverino W."/>
            <person name="Cavagnaro P."/>
            <person name="Yildiz M."/>
            <person name="Macko-Podgorni A."/>
            <person name="Moranska E."/>
            <person name="Grzebelus E."/>
            <person name="Grzebelus D."/>
            <person name="Ashrafi H."/>
            <person name="Zheng Z."/>
            <person name="Cheng S."/>
            <person name="Spooner D."/>
            <person name="Van Deynze A."/>
            <person name="Simon P."/>
        </authorList>
    </citation>
    <scope>NUCLEOTIDE SEQUENCE [LARGE SCALE GENOMIC DNA]</scope>
    <source>
        <tissue evidence="2">Leaf</tissue>
    </source>
</reference>
<sequence>MARNLRSSKAIDIACPFDPEKLNDDQAEQYLRRLWTLMGKEKAKHCLYIDLLVIKDYYDNRKGREKVLRSCSDHYNIEETNKKRKKGQTSKVVVVEKQVPDVKKKRKLSTEGAEKEEIELEAEKNVDQEHKILIKLSPSLFTNLVQNLTESQREWVISTGFGCIVDFNLISYPKYLGYSLVNSFVSDDCSIVLDKRTIKITDKDVHRILGLPLGPIPISFVNSQQLSKEWRKQFRNTYKSFRVGVKDVVDAIKDSTRVDVNFKKKFILVLICFLIQPPSNSYIRQNFLGICCDLDKCFQYNWCELVVRYLKESSKVWLRNTETRFYTGSLSFLLCLTDPIEHEDDDSSIIPEKEKEINSSSRKQLGEPELDNITKDPSVKDTVENKCKASSERHNDQGNLIVLESLLESYKTLQQTFMLQMSCLKNEMIEDENVERIRRAFINMNDTANMSL</sequence>
<protein>
    <recommendedName>
        <fullName evidence="5">DUF1985 domain-containing protein</fullName>
    </recommendedName>
</protein>
<name>A0A162AIE7_DAUCS</name>